<dbReference type="Pfam" id="PF12697">
    <property type="entry name" value="Abhydrolase_6"/>
    <property type="match status" value="1"/>
</dbReference>
<evidence type="ECO:0000259" key="1">
    <source>
        <dbReference type="Pfam" id="PF12697"/>
    </source>
</evidence>
<name>A0A5M3WF55_9ACTN</name>
<dbReference type="InterPro" id="IPR000639">
    <property type="entry name" value="Epox_hydrolase-like"/>
</dbReference>
<dbReference type="InterPro" id="IPR029058">
    <property type="entry name" value="AB_hydrolase_fold"/>
</dbReference>
<dbReference type="SUPFAM" id="SSF53474">
    <property type="entry name" value="alpha/beta-Hydrolases"/>
    <property type="match status" value="1"/>
</dbReference>
<protein>
    <submittedName>
        <fullName evidence="2">Hydrolase</fullName>
    </submittedName>
</protein>
<feature type="domain" description="AB hydrolase-1" evidence="1">
    <location>
        <begin position="27"/>
        <end position="269"/>
    </location>
</feature>
<dbReference type="PANTHER" id="PTHR43798:SF33">
    <property type="entry name" value="HYDROLASE, PUTATIVE (AFU_ORTHOLOGUE AFUA_2G14860)-RELATED"/>
    <property type="match status" value="1"/>
</dbReference>
<dbReference type="EMBL" id="BLAD01000109">
    <property type="protein sequence ID" value="GES05701.1"/>
    <property type="molecule type" value="Genomic_DNA"/>
</dbReference>
<dbReference type="Proteomes" id="UP000334990">
    <property type="component" value="Unassembled WGS sequence"/>
</dbReference>
<dbReference type="Gene3D" id="3.40.50.1820">
    <property type="entry name" value="alpha/beta hydrolase"/>
    <property type="match status" value="1"/>
</dbReference>
<dbReference type="InterPro" id="IPR000073">
    <property type="entry name" value="AB_hydrolase_1"/>
</dbReference>
<dbReference type="GO" id="GO:0016020">
    <property type="term" value="C:membrane"/>
    <property type="evidence" value="ECO:0007669"/>
    <property type="project" value="TreeGrafter"/>
</dbReference>
<evidence type="ECO:0000313" key="2">
    <source>
        <dbReference type="EMBL" id="GES05701.1"/>
    </source>
</evidence>
<reference evidence="2 3" key="1">
    <citation type="submission" date="2019-10" db="EMBL/GenBank/DDBJ databases">
        <title>Whole genome shotgun sequence of Acrocarpospora corrugata NBRC 13972.</title>
        <authorList>
            <person name="Ichikawa N."/>
            <person name="Kimura A."/>
            <person name="Kitahashi Y."/>
            <person name="Komaki H."/>
            <person name="Oguchi A."/>
        </authorList>
    </citation>
    <scope>NUCLEOTIDE SEQUENCE [LARGE SCALE GENOMIC DNA]</scope>
    <source>
        <strain evidence="2 3">NBRC 13972</strain>
    </source>
</reference>
<dbReference type="PANTHER" id="PTHR43798">
    <property type="entry name" value="MONOACYLGLYCEROL LIPASE"/>
    <property type="match status" value="1"/>
</dbReference>
<organism evidence="2 3">
    <name type="scientific">Acrocarpospora corrugata</name>
    <dbReference type="NCBI Taxonomy" id="35763"/>
    <lineage>
        <taxon>Bacteria</taxon>
        <taxon>Bacillati</taxon>
        <taxon>Actinomycetota</taxon>
        <taxon>Actinomycetes</taxon>
        <taxon>Streptosporangiales</taxon>
        <taxon>Streptosporangiaceae</taxon>
        <taxon>Acrocarpospora</taxon>
    </lineage>
</organism>
<keyword evidence="2" id="KW-0378">Hydrolase</keyword>
<sequence>MEDIVPEYLSIDGNTIAYDVTGEGPLVVLAHGMGDSRHSYRSVVPALVAAGYRVANVDIRGCGDSGLGWDGYSRTDIAGDLVAVVRHLGGPAVIIGQSISGGAATIAAATAPDVITGIIELAPFTRKQSVPLGGLLRVKRYRAGSTQLGMTMLLGSLSAWKKYLDLAYPTKPADWDGELGRIDTKMSEPGRMKVLQAMCKSAPTDAGAQLPNVTCPVLIIQGSLDPDWADPRAEGEKIIADLPAGLGELVVIQGAGHYPHAQTPDKVLALALPFLAKTLTNA</sequence>
<dbReference type="PRINTS" id="PR00412">
    <property type="entry name" value="EPOXHYDRLASE"/>
</dbReference>
<dbReference type="GO" id="GO:0016787">
    <property type="term" value="F:hydrolase activity"/>
    <property type="evidence" value="ECO:0007669"/>
    <property type="project" value="UniProtKB-KW"/>
</dbReference>
<proteinExistence type="predicted"/>
<comment type="caution">
    <text evidence="2">The sequence shown here is derived from an EMBL/GenBank/DDBJ whole genome shotgun (WGS) entry which is preliminary data.</text>
</comment>
<dbReference type="AlphaFoldDB" id="A0A5M3WF55"/>
<evidence type="ECO:0000313" key="3">
    <source>
        <dbReference type="Proteomes" id="UP000334990"/>
    </source>
</evidence>
<dbReference type="InterPro" id="IPR050266">
    <property type="entry name" value="AB_hydrolase_sf"/>
</dbReference>
<accession>A0A5M3WF55</accession>
<keyword evidence="3" id="KW-1185">Reference proteome</keyword>
<gene>
    <name evidence="2" type="ORF">Acor_77690</name>
</gene>